<evidence type="ECO:0000259" key="2">
    <source>
        <dbReference type="Pfam" id="PF14291"/>
    </source>
</evidence>
<dbReference type="OrthoDB" id="6604085at2759"/>
<dbReference type="InterPro" id="IPR008906">
    <property type="entry name" value="HATC_C_dom"/>
</dbReference>
<evidence type="ECO:0000313" key="4">
    <source>
        <dbReference type="Proteomes" id="UP000007819"/>
    </source>
</evidence>
<protein>
    <submittedName>
        <fullName evidence="3">Uncharacterized protein</fullName>
    </submittedName>
</protein>
<dbReference type="KEGG" id="api:103311979"/>
<evidence type="ECO:0000313" key="3">
    <source>
        <dbReference type="EnsemblMetazoa" id="XP_008190126.1"/>
    </source>
</evidence>
<dbReference type="GO" id="GO:0046983">
    <property type="term" value="F:protein dimerization activity"/>
    <property type="evidence" value="ECO:0007669"/>
    <property type="project" value="InterPro"/>
</dbReference>
<accession>A0A8R2FFC7</accession>
<sequence>MVNACCLSIDYSSQDQHSAIDNVNLDPLDIGHFINKSPTISNENKYNLIKNPWIPSENFKFPLVVQGNKNRKFQRDWLNKFLWLSYSAKDCGAYFRLCVLFGRDVGGLGDQKLGVLTLQPLSKYKNAVADFKKHSTLNYHALAIVKSDHFCATYEGNDISVDVQLDSNLRKQIAINRKKILPIVKTILFCRKQNIALRGHRHETGNIFNQNSNLIENDGNFRALLRFRIESGDSDLSDHLQNSNKNATFISAVTQNDIIQSDETTDTSHVEQLSISIRFVDFDSKTIREDFIKFLKVVDLSGEALGKTISELLEQIGLSLTNLRGQGYDGAANMSGKFKGTQAYISKHQPLATYVHCLNLVLVKACPVQPVRNTIGIDEEVINFIRDSPKILEIFKSENKKHCPNLNSGILIKLCATRWVEHHEAFIRFNQMLPAIISFLEYMIESFDGQTLTKVNGLYNSILRFDFLLTLQIIINTMNITLPLSRKLQTPTFDISEAQTLIQSALTVLKNQRNENDFKDIFKKSEDLANRFNIEVKISRIANKQRNRLNISSESNTPENAALLYTTDLPGTFEELEGELKTWKAIWKEKPVDELPSTAMETIFLPLMNYYPNIKRLLILFATIPVTTCTSERSFSSLKRIKTYLRSTMGENRLNGLALLNIHPEIIIKPEEVVNTYANKHPRRKNIEGLVKDLLDSPYGSEKEESLNASNAEEDLLNTTYDVNVQESDTVEEESFVRKRKKTCKTTRLEQKCSTN</sequence>
<dbReference type="InterPro" id="IPR025398">
    <property type="entry name" value="DUF4371"/>
</dbReference>
<keyword evidence="4" id="KW-1185">Reference proteome</keyword>
<dbReference type="AlphaFoldDB" id="A0A8R2FFC7"/>
<dbReference type="RefSeq" id="XP_008190126.1">
    <property type="nucleotide sequence ID" value="XM_008191904.1"/>
</dbReference>
<dbReference type="Pfam" id="PF05699">
    <property type="entry name" value="Dimer_Tnp_hAT"/>
    <property type="match status" value="1"/>
</dbReference>
<proteinExistence type="predicted"/>
<dbReference type="GeneID" id="103311979"/>
<dbReference type="SUPFAM" id="SSF53098">
    <property type="entry name" value="Ribonuclease H-like"/>
    <property type="match status" value="1"/>
</dbReference>
<dbReference type="PANTHER" id="PTHR46289:SF14">
    <property type="entry name" value="DUF4371 DOMAIN-CONTAINING PROTEIN"/>
    <property type="match status" value="1"/>
</dbReference>
<reference evidence="3" key="2">
    <citation type="submission" date="2022-06" db="UniProtKB">
        <authorList>
            <consortium name="EnsemblMetazoa"/>
        </authorList>
    </citation>
    <scope>IDENTIFICATION</scope>
</reference>
<organism evidence="3 4">
    <name type="scientific">Acyrthosiphon pisum</name>
    <name type="common">Pea aphid</name>
    <dbReference type="NCBI Taxonomy" id="7029"/>
    <lineage>
        <taxon>Eukaryota</taxon>
        <taxon>Metazoa</taxon>
        <taxon>Ecdysozoa</taxon>
        <taxon>Arthropoda</taxon>
        <taxon>Hexapoda</taxon>
        <taxon>Insecta</taxon>
        <taxon>Pterygota</taxon>
        <taxon>Neoptera</taxon>
        <taxon>Paraneoptera</taxon>
        <taxon>Hemiptera</taxon>
        <taxon>Sternorrhyncha</taxon>
        <taxon>Aphidomorpha</taxon>
        <taxon>Aphidoidea</taxon>
        <taxon>Aphididae</taxon>
        <taxon>Macrosiphini</taxon>
        <taxon>Acyrthosiphon</taxon>
    </lineage>
</organism>
<evidence type="ECO:0000259" key="1">
    <source>
        <dbReference type="Pfam" id="PF05699"/>
    </source>
</evidence>
<dbReference type="InterPro" id="IPR052958">
    <property type="entry name" value="IFN-induced_PKR_regulator"/>
</dbReference>
<dbReference type="InterPro" id="IPR012337">
    <property type="entry name" value="RNaseH-like_sf"/>
</dbReference>
<reference evidence="4" key="1">
    <citation type="submission" date="2010-06" db="EMBL/GenBank/DDBJ databases">
        <authorList>
            <person name="Jiang H."/>
            <person name="Abraham K."/>
            <person name="Ali S."/>
            <person name="Alsbrooks S.L."/>
            <person name="Anim B.N."/>
            <person name="Anosike U.S."/>
            <person name="Attaway T."/>
            <person name="Bandaranaike D.P."/>
            <person name="Battles P.K."/>
            <person name="Bell S.N."/>
            <person name="Bell A.V."/>
            <person name="Beltran B."/>
            <person name="Bickham C."/>
            <person name="Bustamante Y."/>
            <person name="Caleb T."/>
            <person name="Canada A."/>
            <person name="Cardenas V."/>
            <person name="Carter K."/>
            <person name="Chacko J."/>
            <person name="Chandrabose M.N."/>
            <person name="Chavez D."/>
            <person name="Chavez A."/>
            <person name="Chen L."/>
            <person name="Chu H.-S."/>
            <person name="Claassen K.J."/>
            <person name="Cockrell R."/>
            <person name="Collins M."/>
            <person name="Cooper J.A."/>
            <person name="Cree A."/>
            <person name="Curry S.M."/>
            <person name="Da Y."/>
            <person name="Dao M.D."/>
            <person name="Das B."/>
            <person name="Davila M.-L."/>
            <person name="Davy-Carroll L."/>
            <person name="Denson S."/>
            <person name="Dinh H."/>
            <person name="Ebong V.E."/>
            <person name="Edwards J.R."/>
            <person name="Egan A."/>
            <person name="El-Daye J."/>
            <person name="Escobedo L."/>
            <person name="Fernandez S."/>
            <person name="Fernando P.R."/>
            <person name="Flagg N."/>
            <person name="Forbes L.D."/>
            <person name="Fowler R.G."/>
            <person name="Fu Q."/>
            <person name="Gabisi R.A."/>
            <person name="Ganer J."/>
            <person name="Garbino Pronczuk A."/>
            <person name="Garcia R.M."/>
            <person name="Garner T."/>
            <person name="Garrett T.E."/>
            <person name="Gonzalez D.A."/>
            <person name="Hamid H."/>
            <person name="Hawkins E.S."/>
            <person name="Hirani K."/>
            <person name="Hogues M.E."/>
            <person name="Hollins B."/>
            <person name="Hsiao C.-H."/>
            <person name="Jabil R."/>
            <person name="James M.L."/>
            <person name="Jhangiani S.N."/>
            <person name="Johnson B."/>
            <person name="Johnson Q."/>
            <person name="Joshi V."/>
            <person name="Kalu J.B."/>
            <person name="Kam C."/>
            <person name="Kashfia A."/>
            <person name="Keebler J."/>
            <person name="Kisamo H."/>
            <person name="Kovar C.L."/>
            <person name="Lago L.A."/>
            <person name="Lai C.-Y."/>
            <person name="Laidlaw J."/>
            <person name="Lara F."/>
            <person name="Le T.-K."/>
            <person name="Lee S.L."/>
            <person name="Legall F.H."/>
            <person name="Lemon S.J."/>
            <person name="Lewis L.R."/>
            <person name="Li B."/>
            <person name="Liu Y."/>
            <person name="Liu Y.-S."/>
            <person name="Lopez J."/>
            <person name="Lozado R.J."/>
            <person name="Lu J."/>
            <person name="Madu R.C."/>
            <person name="Maheshwari M."/>
            <person name="Maheshwari R."/>
            <person name="Malloy K."/>
            <person name="Martinez E."/>
            <person name="Mathew T."/>
            <person name="Mercado I.C."/>
            <person name="Mercado C."/>
            <person name="Meyer B."/>
            <person name="Montgomery K."/>
            <person name="Morgan M.B."/>
            <person name="Munidasa M."/>
            <person name="Nazareth L.V."/>
            <person name="Nelson J."/>
            <person name="Ng B.M."/>
            <person name="Nguyen N.B."/>
            <person name="Nguyen P.Q."/>
            <person name="Nguyen T."/>
            <person name="Obregon M."/>
            <person name="Okwuonu G.O."/>
            <person name="Onwere C.G."/>
            <person name="Orozco G."/>
            <person name="Parra A."/>
            <person name="Patel S."/>
            <person name="Patil S."/>
            <person name="Perez A."/>
            <person name="Perez Y."/>
            <person name="Pham C."/>
            <person name="Primus E.L."/>
            <person name="Pu L.-L."/>
            <person name="Puazo M."/>
            <person name="Qin X."/>
            <person name="Quiroz J.B."/>
            <person name="Reese J."/>
            <person name="Richards S."/>
            <person name="Rives C.M."/>
            <person name="Robberts R."/>
            <person name="Ruiz S.J."/>
            <person name="Ruiz M.J."/>
            <person name="Santibanez J."/>
            <person name="Schneider B.W."/>
            <person name="Sisson I."/>
            <person name="Smith M."/>
            <person name="Sodergren E."/>
            <person name="Song X.-Z."/>
            <person name="Song B.B."/>
            <person name="Summersgill H."/>
            <person name="Thelus R."/>
            <person name="Thornton R.D."/>
            <person name="Trejos Z.Y."/>
            <person name="Usmani K."/>
            <person name="Vattathil S."/>
            <person name="Villasana D."/>
            <person name="Walker D.L."/>
            <person name="Wang S."/>
            <person name="Wang K."/>
            <person name="White C.S."/>
            <person name="Williams A.C."/>
            <person name="Williamson J."/>
            <person name="Wilson K."/>
            <person name="Woghiren I.O."/>
            <person name="Woodworth J.R."/>
            <person name="Worley K.C."/>
            <person name="Wright R.A."/>
            <person name="Wu W."/>
            <person name="Young L."/>
            <person name="Zhang L."/>
            <person name="Zhang J."/>
            <person name="Zhu Y."/>
            <person name="Muzny D.M."/>
            <person name="Weinstock G."/>
            <person name="Gibbs R.A."/>
        </authorList>
    </citation>
    <scope>NUCLEOTIDE SEQUENCE [LARGE SCALE GENOMIC DNA]</scope>
    <source>
        <strain evidence="4">LSR1</strain>
    </source>
</reference>
<dbReference type="EnsemblMetazoa" id="XM_008191904.1">
    <property type="protein sequence ID" value="XP_008190126.1"/>
    <property type="gene ID" value="LOC103311979"/>
</dbReference>
<feature type="domain" description="HAT C-terminal dimerisation" evidence="1">
    <location>
        <begin position="611"/>
        <end position="663"/>
    </location>
</feature>
<dbReference type="PANTHER" id="PTHR46289">
    <property type="entry name" value="52 KDA REPRESSOR OF THE INHIBITOR OF THE PROTEIN KINASE-LIKE PROTEIN-RELATED"/>
    <property type="match status" value="1"/>
</dbReference>
<feature type="domain" description="DUF4371" evidence="2">
    <location>
        <begin position="260"/>
        <end position="340"/>
    </location>
</feature>
<name>A0A8R2FFC7_ACYPI</name>
<dbReference type="Pfam" id="PF14291">
    <property type="entry name" value="DUF4371"/>
    <property type="match status" value="1"/>
</dbReference>
<dbReference type="Proteomes" id="UP000007819">
    <property type="component" value="Chromosome A1"/>
</dbReference>